<keyword evidence="5 6" id="KW-0238">DNA-binding</keyword>
<protein>
    <recommendedName>
        <fullName evidence="8">THAP-type domain-containing protein</fullName>
    </recommendedName>
</protein>
<evidence type="ECO:0000256" key="5">
    <source>
        <dbReference type="ARBA" id="ARBA00023125"/>
    </source>
</evidence>
<evidence type="ECO:0000256" key="3">
    <source>
        <dbReference type="ARBA" id="ARBA00022771"/>
    </source>
</evidence>
<dbReference type="EMBL" id="JACEFF010000942">
    <property type="protein sequence ID" value="KAH9627677.1"/>
    <property type="molecule type" value="Genomic_DNA"/>
</dbReference>
<dbReference type="Proteomes" id="UP000814243">
    <property type="component" value="Unassembled WGS sequence"/>
</dbReference>
<dbReference type="AlphaFoldDB" id="A0A922S7V7"/>
<evidence type="ECO:0000259" key="8">
    <source>
        <dbReference type="PROSITE" id="PS50950"/>
    </source>
</evidence>
<feature type="domain" description="THAP-type" evidence="8">
    <location>
        <begin position="1"/>
        <end position="95"/>
    </location>
</feature>
<feature type="region of interest" description="Disordered" evidence="7">
    <location>
        <begin position="216"/>
        <end position="240"/>
    </location>
</feature>
<dbReference type="Pfam" id="PF13359">
    <property type="entry name" value="DDE_Tnp_4"/>
    <property type="match status" value="1"/>
</dbReference>
<evidence type="ECO:0000256" key="4">
    <source>
        <dbReference type="ARBA" id="ARBA00022833"/>
    </source>
</evidence>
<feature type="compositionally biased region" description="Low complexity" evidence="7">
    <location>
        <begin position="222"/>
        <end position="232"/>
    </location>
</feature>
<evidence type="ECO:0000256" key="2">
    <source>
        <dbReference type="ARBA" id="ARBA00022723"/>
    </source>
</evidence>
<evidence type="ECO:0000313" key="9">
    <source>
        <dbReference type="EMBL" id="KAH9627677.1"/>
    </source>
</evidence>
<proteinExistence type="predicted"/>
<evidence type="ECO:0000313" key="10">
    <source>
        <dbReference type="Proteomes" id="UP000814243"/>
    </source>
</evidence>
<dbReference type="GO" id="GO:0003677">
    <property type="term" value="F:DNA binding"/>
    <property type="evidence" value="ECO:0007669"/>
    <property type="project" value="UniProtKB-UniRule"/>
</dbReference>
<dbReference type="Pfam" id="PF13613">
    <property type="entry name" value="HTH_Tnp_4"/>
    <property type="match status" value="1"/>
</dbReference>
<dbReference type="PROSITE" id="PS50950">
    <property type="entry name" value="ZF_THAP"/>
    <property type="match status" value="1"/>
</dbReference>
<sequence length="559" mass="63214">MASSSYKVCTVPCCTSTTIKNPNKLFIHVPQSGPLRKKWLQLARRDPSTVSPKSSIYFCEDHFDLPNDMENYMEYHIMGSVSAIRMKPSCVPTKFECQPDRLKRTATTMPRSAVIKRQRASLIEEILAQETCSPSTSSIELQHSNIETGETNSKLVQVTIKSKYRSECLQTTNTGINRATSTITNFTSVATSPIKVETSRGNTSIKRRLFRTEEKNPYDMFSTSTESSPSGSQLKTDSSPSVQSLGLQITSDSDDQNNDVQLEMAKIKEKEEQKKNNQSTLRLIRLRPRFYIGIPKDCYFLVEIIQNKTCIPLEHILLCLKKIRLDTKFTELGNQFGISVSYASKIFKKSVPLIAKALSCFIIKSNKSTIEQNLPIAFRHKYRHINCIIDCLEIEIQKPLKSVYQALTWSEYKKANTIKYLISSTPDGIINYISPGYGGRISDVSLVEDCNFLDQLEPGVFILADRGFKHIEPLLLQKGFNLVRPPSVSANLKLSKAEARKTKEIASLRIHIERVIRLREFSMLKSHSVVNTNLIKFLDDCVVISCALINIQDSIIKNI</sequence>
<dbReference type="SMART" id="SM00980">
    <property type="entry name" value="THAP"/>
    <property type="match status" value="1"/>
</dbReference>
<accession>A0A922S7V7</accession>
<comment type="cofactor">
    <cofactor evidence="1">
        <name>a divalent metal cation</name>
        <dbReference type="ChEBI" id="CHEBI:60240"/>
    </cofactor>
</comment>
<dbReference type="GO" id="GO:0008270">
    <property type="term" value="F:zinc ion binding"/>
    <property type="evidence" value="ECO:0007669"/>
    <property type="project" value="UniProtKB-KW"/>
</dbReference>
<name>A0A922S7V7_SPOEX</name>
<dbReference type="InterPro" id="IPR006612">
    <property type="entry name" value="THAP_Znf"/>
</dbReference>
<dbReference type="Pfam" id="PF05485">
    <property type="entry name" value="THAP"/>
    <property type="match status" value="1"/>
</dbReference>
<comment type="caution">
    <text evidence="9">The sequence shown here is derived from an EMBL/GenBank/DDBJ whole genome shotgun (WGS) entry which is preliminary data.</text>
</comment>
<organism evidence="9 10">
    <name type="scientific">Spodoptera exigua</name>
    <name type="common">Beet armyworm</name>
    <name type="synonym">Noctua fulgens</name>
    <dbReference type="NCBI Taxonomy" id="7107"/>
    <lineage>
        <taxon>Eukaryota</taxon>
        <taxon>Metazoa</taxon>
        <taxon>Ecdysozoa</taxon>
        <taxon>Arthropoda</taxon>
        <taxon>Hexapoda</taxon>
        <taxon>Insecta</taxon>
        <taxon>Pterygota</taxon>
        <taxon>Neoptera</taxon>
        <taxon>Endopterygota</taxon>
        <taxon>Lepidoptera</taxon>
        <taxon>Glossata</taxon>
        <taxon>Ditrysia</taxon>
        <taxon>Noctuoidea</taxon>
        <taxon>Noctuidae</taxon>
        <taxon>Amphipyrinae</taxon>
        <taxon>Spodoptera</taxon>
    </lineage>
</organism>
<dbReference type="InterPro" id="IPR027806">
    <property type="entry name" value="HARBI1_dom"/>
</dbReference>
<dbReference type="PANTHER" id="PTHR23080">
    <property type="entry name" value="THAP DOMAIN PROTEIN"/>
    <property type="match status" value="1"/>
</dbReference>
<reference evidence="9" key="1">
    <citation type="journal article" date="2021" name="G3 (Bethesda)">
        <title>Genome and transcriptome analysis of the beet armyworm Spodoptera exigua reveals targets for pest control. .</title>
        <authorList>
            <person name="Simon S."/>
            <person name="Breeschoten T."/>
            <person name="Jansen H.J."/>
            <person name="Dirks R.P."/>
            <person name="Schranz M.E."/>
            <person name="Ros V.I.D."/>
        </authorList>
    </citation>
    <scope>NUCLEOTIDE SEQUENCE</scope>
    <source>
        <strain evidence="9">TB_SE_WUR_2020</strain>
    </source>
</reference>
<gene>
    <name evidence="9" type="ORF">HF086_016831</name>
</gene>
<keyword evidence="2" id="KW-0479">Metal-binding</keyword>
<keyword evidence="4" id="KW-0862">Zinc</keyword>
<dbReference type="InterPro" id="IPR027805">
    <property type="entry name" value="Transposase_HTH_dom"/>
</dbReference>
<evidence type="ECO:0000256" key="6">
    <source>
        <dbReference type="PROSITE-ProRule" id="PRU00309"/>
    </source>
</evidence>
<evidence type="ECO:0000256" key="1">
    <source>
        <dbReference type="ARBA" id="ARBA00001968"/>
    </source>
</evidence>
<dbReference type="SUPFAM" id="SSF57716">
    <property type="entry name" value="Glucocorticoid receptor-like (DNA-binding domain)"/>
    <property type="match status" value="1"/>
</dbReference>
<evidence type="ECO:0000256" key="7">
    <source>
        <dbReference type="SAM" id="MobiDB-lite"/>
    </source>
</evidence>
<keyword evidence="3 6" id="KW-0863">Zinc-finger</keyword>